<evidence type="ECO:0000313" key="1">
    <source>
        <dbReference type="EMBL" id="KAF2084750.1"/>
    </source>
</evidence>
<reference evidence="1" key="1">
    <citation type="journal article" date="2020" name="Stud. Mycol.">
        <title>101 Dothideomycetes genomes: a test case for predicting lifestyles and emergence of pathogens.</title>
        <authorList>
            <person name="Haridas S."/>
            <person name="Albert R."/>
            <person name="Binder M."/>
            <person name="Bloem J."/>
            <person name="Labutti K."/>
            <person name="Salamov A."/>
            <person name="Andreopoulos B."/>
            <person name="Baker S."/>
            <person name="Barry K."/>
            <person name="Bills G."/>
            <person name="Bluhm B."/>
            <person name="Cannon C."/>
            <person name="Castanera R."/>
            <person name="Culley D."/>
            <person name="Daum C."/>
            <person name="Ezra D."/>
            <person name="Gonzalez J."/>
            <person name="Henrissat B."/>
            <person name="Kuo A."/>
            <person name="Liang C."/>
            <person name="Lipzen A."/>
            <person name="Lutzoni F."/>
            <person name="Magnuson J."/>
            <person name="Mondo S."/>
            <person name="Nolan M."/>
            <person name="Ohm R."/>
            <person name="Pangilinan J."/>
            <person name="Park H.-J."/>
            <person name="Ramirez L."/>
            <person name="Alfaro M."/>
            <person name="Sun H."/>
            <person name="Tritt A."/>
            <person name="Yoshinaga Y."/>
            <person name="Zwiers L.-H."/>
            <person name="Turgeon B."/>
            <person name="Goodwin S."/>
            <person name="Spatafora J."/>
            <person name="Crous P."/>
            <person name="Grigoriev I."/>
        </authorList>
    </citation>
    <scope>NUCLEOTIDE SEQUENCE</scope>
    <source>
        <strain evidence="1">CBS 121410</strain>
    </source>
</reference>
<sequence>MAPPQAPPQSPPQPRAAFLSVHPLEPVLVFSSSAEARSYTGFNPLGRIYPRHTDWVFLPLPENLMRVQTTRKGDIAFVFKTKQQAESWHREIGSVGRHYAEQGAAELKLRTVYVGDRLIM</sequence>
<dbReference type="OrthoDB" id="3856336at2759"/>
<dbReference type="EMBL" id="ML978738">
    <property type="protein sequence ID" value="KAF2084750.1"/>
    <property type="molecule type" value="Genomic_DNA"/>
</dbReference>
<accession>A0A9P4LSP8</accession>
<comment type="caution">
    <text evidence="1">The sequence shown here is derived from an EMBL/GenBank/DDBJ whole genome shotgun (WGS) entry which is preliminary data.</text>
</comment>
<dbReference type="Proteomes" id="UP000799776">
    <property type="component" value="Unassembled WGS sequence"/>
</dbReference>
<name>A0A9P4LSP8_9PEZI</name>
<organism evidence="1 2">
    <name type="scientific">Saccharata proteae CBS 121410</name>
    <dbReference type="NCBI Taxonomy" id="1314787"/>
    <lineage>
        <taxon>Eukaryota</taxon>
        <taxon>Fungi</taxon>
        <taxon>Dikarya</taxon>
        <taxon>Ascomycota</taxon>
        <taxon>Pezizomycotina</taxon>
        <taxon>Dothideomycetes</taxon>
        <taxon>Dothideomycetes incertae sedis</taxon>
        <taxon>Botryosphaeriales</taxon>
        <taxon>Saccharataceae</taxon>
        <taxon>Saccharata</taxon>
    </lineage>
</organism>
<protein>
    <submittedName>
        <fullName evidence="1">Uncharacterized protein</fullName>
    </submittedName>
</protein>
<keyword evidence="2" id="KW-1185">Reference proteome</keyword>
<gene>
    <name evidence="1" type="ORF">K490DRAFT_48569</name>
</gene>
<proteinExistence type="predicted"/>
<dbReference type="AlphaFoldDB" id="A0A9P4LSP8"/>
<evidence type="ECO:0000313" key="2">
    <source>
        <dbReference type="Proteomes" id="UP000799776"/>
    </source>
</evidence>